<reference evidence="1 2" key="1">
    <citation type="submission" date="2011-11" db="EMBL/GenBank/DDBJ databases">
        <authorList>
            <person name="Weinstock G."/>
            <person name="Sodergren E."/>
            <person name="Clifton S."/>
            <person name="Fulton L."/>
            <person name="Fulton B."/>
            <person name="Courtney L."/>
            <person name="Fronick C."/>
            <person name="Harrison M."/>
            <person name="Strong C."/>
            <person name="Farmer C."/>
            <person name="Delahaunty K."/>
            <person name="Markovic C."/>
            <person name="Hall O."/>
            <person name="Minx P."/>
            <person name="Tomlinson C."/>
            <person name="Mitreva M."/>
            <person name="Hou S."/>
            <person name="Chen J."/>
            <person name="Wollam A."/>
            <person name="Pepin K.H."/>
            <person name="Johnson M."/>
            <person name="Bhonagiri V."/>
            <person name="Zhang X."/>
            <person name="Suruliraj S."/>
            <person name="Warren W."/>
            <person name="Chinwalla A."/>
            <person name="Mardis E.R."/>
            <person name="Wilson R.K."/>
        </authorList>
    </citation>
    <scope>NUCLEOTIDE SEQUENCE [LARGE SCALE GENOMIC DNA]</scope>
    <source>
        <strain evidence="1 2">YIT 11816</strain>
    </source>
</reference>
<gene>
    <name evidence="1" type="ORF">HMPREF9440_02191</name>
</gene>
<evidence type="ECO:0000313" key="1">
    <source>
        <dbReference type="EMBL" id="EHY30454.1"/>
    </source>
</evidence>
<organism evidence="1 2">
    <name type="scientific">Sutterella parvirubra YIT 11816</name>
    <dbReference type="NCBI Taxonomy" id="762967"/>
    <lineage>
        <taxon>Bacteria</taxon>
        <taxon>Pseudomonadati</taxon>
        <taxon>Pseudomonadota</taxon>
        <taxon>Betaproteobacteria</taxon>
        <taxon>Burkholderiales</taxon>
        <taxon>Sutterellaceae</taxon>
        <taxon>Sutterella</taxon>
    </lineage>
</organism>
<sequence>MSSFLAPIFSFPPFFAVRLPHPLLREIPSPFKGDEAREEPGSW</sequence>
<keyword evidence="2" id="KW-1185">Reference proteome</keyword>
<dbReference type="AlphaFoldDB" id="H3KHE8"/>
<dbReference type="Proteomes" id="UP000004956">
    <property type="component" value="Unassembled WGS sequence"/>
</dbReference>
<dbReference type="EMBL" id="AFBQ01000331">
    <property type="protein sequence ID" value="EHY30454.1"/>
    <property type="molecule type" value="Genomic_DNA"/>
</dbReference>
<comment type="caution">
    <text evidence="1">The sequence shown here is derived from an EMBL/GenBank/DDBJ whole genome shotgun (WGS) entry which is preliminary data.</text>
</comment>
<name>H3KHE8_9BURK</name>
<evidence type="ECO:0000313" key="2">
    <source>
        <dbReference type="Proteomes" id="UP000004956"/>
    </source>
</evidence>
<protein>
    <submittedName>
        <fullName evidence="1">Uncharacterized protein</fullName>
    </submittedName>
</protein>
<dbReference type="HOGENOM" id="CLU_3240569_0_0_4"/>
<proteinExistence type="predicted"/>
<accession>H3KHE8</accession>